<name>A0ACB5URR4_9FIRM</name>
<evidence type="ECO:0000313" key="2">
    <source>
        <dbReference type="Proteomes" id="UP001374599"/>
    </source>
</evidence>
<dbReference type="Proteomes" id="UP001374599">
    <property type="component" value="Unassembled WGS sequence"/>
</dbReference>
<organism evidence="1 2">
    <name type="scientific">Vallitalea maricola</name>
    <dbReference type="NCBI Taxonomy" id="3074433"/>
    <lineage>
        <taxon>Bacteria</taxon>
        <taxon>Bacillati</taxon>
        <taxon>Bacillota</taxon>
        <taxon>Clostridia</taxon>
        <taxon>Lachnospirales</taxon>
        <taxon>Vallitaleaceae</taxon>
        <taxon>Vallitalea</taxon>
    </lineage>
</organism>
<proteinExistence type="predicted"/>
<dbReference type="EMBL" id="BTPU01000146">
    <property type="protein sequence ID" value="GMQ65390.1"/>
    <property type="molecule type" value="Genomic_DNA"/>
</dbReference>
<accession>A0ACB5URR4</accession>
<sequence length="55" mass="6355">MAKKKIGRPTNDPKPIKITARINEQTLEILKDYCERNNITKAQGIRDGLNYLKNK</sequence>
<reference evidence="1" key="1">
    <citation type="submission" date="2023-09" db="EMBL/GenBank/DDBJ databases">
        <title>Vallitalea sediminicola and Vallitalea maricola sp. nov., anaerobic bacteria isolated from marine sediment.</title>
        <authorList>
            <person name="Hirano S."/>
            <person name="Maeda A."/>
            <person name="Terahara T."/>
            <person name="Mori K."/>
            <person name="Hamada M."/>
            <person name="Matsumoto R."/>
            <person name="Kobayashi T."/>
        </authorList>
    </citation>
    <scope>NUCLEOTIDE SEQUENCE</scope>
    <source>
        <strain evidence="1">AN17-2</strain>
    </source>
</reference>
<protein>
    <submittedName>
        <fullName evidence="1">Uncharacterized protein</fullName>
    </submittedName>
</protein>
<comment type="caution">
    <text evidence="1">The sequence shown here is derived from an EMBL/GenBank/DDBJ whole genome shotgun (WGS) entry which is preliminary data.</text>
</comment>
<gene>
    <name evidence="1" type="ORF">AN2V17_46350</name>
</gene>
<keyword evidence="2" id="KW-1185">Reference proteome</keyword>
<evidence type="ECO:0000313" key="1">
    <source>
        <dbReference type="EMBL" id="GMQ65390.1"/>
    </source>
</evidence>